<dbReference type="AlphaFoldDB" id="A0AAD5X0P7"/>
<evidence type="ECO:0000313" key="8">
    <source>
        <dbReference type="EMBL" id="KAJ3038132.1"/>
    </source>
</evidence>
<evidence type="ECO:0000313" key="9">
    <source>
        <dbReference type="Proteomes" id="UP001212841"/>
    </source>
</evidence>
<dbReference type="NCBIfam" id="TIGR03317">
    <property type="entry name" value="ygfZ_signature"/>
    <property type="match status" value="1"/>
</dbReference>
<dbReference type="InterPro" id="IPR027266">
    <property type="entry name" value="TrmE/GcvT-like"/>
</dbReference>
<keyword evidence="9" id="KW-1185">Reference proteome</keyword>
<comment type="subcellular location">
    <subcellularLocation>
        <location evidence="1">Mitochondrion</location>
    </subcellularLocation>
</comment>
<dbReference type="GO" id="GO:0016226">
    <property type="term" value="P:iron-sulfur cluster assembly"/>
    <property type="evidence" value="ECO:0007669"/>
    <property type="project" value="TreeGrafter"/>
</dbReference>
<dbReference type="PANTHER" id="PTHR22602:SF0">
    <property type="entry name" value="TRANSFERASE CAF17, MITOCHONDRIAL-RELATED"/>
    <property type="match status" value="1"/>
</dbReference>
<comment type="caution">
    <text evidence="8">The sequence shown here is derived from an EMBL/GenBank/DDBJ whole genome shotgun (WGS) entry which is preliminary data.</text>
</comment>
<dbReference type="InterPro" id="IPR057460">
    <property type="entry name" value="CAF17_C"/>
</dbReference>
<feature type="compositionally biased region" description="Low complexity" evidence="5">
    <location>
        <begin position="324"/>
        <end position="337"/>
    </location>
</feature>
<dbReference type="Proteomes" id="UP001212841">
    <property type="component" value="Unassembled WGS sequence"/>
</dbReference>
<organism evidence="8 9">
    <name type="scientific">Rhizophlyctis rosea</name>
    <dbReference type="NCBI Taxonomy" id="64517"/>
    <lineage>
        <taxon>Eukaryota</taxon>
        <taxon>Fungi</taxon>
        <taxon>Fungi incertae sedis</taxon>
        <taxon>Chytridiomycota</taxon>
        <taxon>Chytridiomycota incertae sedis</taxon>
        <taxon>Chytridiomycetes</taxon>
        <taxon>Rhizophlyctidales</taxon>
        <taxon>Rhizophlyctidaceae</taxon>
        <taxon>Rhizophlyctis</taxon>
    </lineage>
</organism>
<evidence type="ECO:0000259" key="6">
    <source>
        <dbReference type="Pfam" id="PF01571"/>
    </source>
</evidence>
<dbReference type="InterPro" id="IPR045179">
    <property type="entry name" value="YgfZ/GcvT"/>
</dbReference>
<dbReference type="Pfam" id="PF01571">
    <property type="entry name" value="GCV_T"/>
    <property type="match status" value="1"/>
</dbReference>
<keyword evidence="2" id="KW-0809">Transit peptide</keyword>
<dbReference type="EMBL" id="JADGJD010001763">
    <property type="protein sequence ID" value="KAJ3038132.1"/>
    <property type="molecule type" value="Genomic_DNA"/>
</dbReference>
<evidence type="ECO:0000259" key="7">
    <source>
        <dbReference type="Pfam" id="PF25455"/>
    </source>
</evidence>
<accession>A0AAD5X0P7</accession>
<feature type="compositionally biased region" description="Polar residues" evidence="5">
    <location>
        <begin position="305"/>
        <end position="319"/>
    </location>
</feature>
<comment type="similarity">
    <text evidence="4">Belongs to the GcvT family. CAF17/IBA57 subfamily.</text>
</comment>
<dbReference type="SUPFAM" id="SSF103025">
    <property type="entry name" value="Folate-binding domain"/>
    <property type="match status" value="1"/>
</dbReference>
<reference evidence="8" key="1">
    <citation type="submission" date="2020-05" db="EMBL/GenBank/DDBJ databases">
        <title>Phylogenomic resolution of chytrid fungi.</title>
        <authorList>
            <person name="Stajich J.E."/>
            <person name="Amses K."/>
            <person name="Simmons R."/>
            <person name="Seto K."/>
            <person name="Myers J."/>
            <person name="Bonds A."/>
            <person name="Quandt C.A."/>
            <person name="Barry K."/>
            <person name="Liu P."/>
            <person name="Grigoriev I."/>
            <person name="Longcore J.E."/>
            <person name="James T.Y."/>
        </authorList>
    </citation>
    <scope>NUCLEOTIDE SEQUENCE</scope>
    <source>
        <strain evidence="8">JEL0318</strain>
    </source>
</reference>
<evidence type="ECO:0000256" key="5">
    <source>
        <dbReference type="SAM" id="MobiDB-lite"/>
    </source>
</evidence>
<keyword evidence="3" id="KW-0496">Mitochondrion</keyword>
<feature type="domain" description="GCVT N-terminal" evidence="6">
    <location>
        <begin position="44"/>
        <end position="150"/>
    </location>
</feature>
<evidence type="ECO:0000256" key="1">
    <source>
        <dbReference type="ARBA" id="ARBA00004173"/>
    </source>
</evidence>
<evidence type="ECO:0000256" key="4">
    <source>
        <dbReference type="ARBA" id="ARBA00093447"/>
    </source>
</evidence>
<evidence type="ECO:0000256" key="2">
    <source>
        <dbReference type="ARBA" id="ARBA00022946"/>
    </source>
</evidence>
<dbReference type="InterPro" id="IPR006222">
    <property type="entry name" value="GCVT_N"/>
</dbReference>
<evidence type="ECO:0000256" key="3">
    <source>
        <dbReference type="ARBA" id="ARBA00023128"/>
    </source>
</evidence>
<feature type="region of interest" description="Disordered" evidence="5">
    <location>
        <begin position="305"/>
        <end position="339"/>
    </location>
</feature>
<protein>
    <submittedName>
        <fullName evidence="8">Ccr4 associated factor</fullName>
    </submittedName>
</protein>
<dbReference type="Gene3D" id="3.30.1360.120">
    <property type="entry name" value="Probable tRNA modification gtpase trme, domain 1"/>
    <property type="match status" value="1"/>
</dbReference>
<sequence length="400" mass="43618">MCSSTRILQCRTYVSLPTSPTSAEEFLGASNSCDSYAAVPERGVLELSGPDAVKFLQGLCTNQMMKVERGGDAIYAAFLTPQGRLLYDAFIHPKNKGFEFPHPTFLLDVDSRSLPTLTAHLKKYLLRSKLKITDASDRYQIWQVWGPATSLLWGNFVPKEAKTLPLGGAVPKDRFCDVGCRDPRHPEMGLRIVGERDAKLPLPSTFTEGYAEEYTLRRILYGIPEGMDDLFAGASLPLESNMDYMSGVDFRKGCYLGQELTIRTYHTGVTRKRIVPVQFYNDGESPPTSLTLHPTFNALLPTTQSDIRADTPSSSSSGTPAKEGSPPRASSRASQRAGGAGKFCSGMYNVGLALMRLEYVCDPKVGEAGTAPLVAENGMRIKAFAPGWWPHAVSGGEAGK</sequence>
<dbReference type="InterPro" id="IPR017703">
    <property type="entry name" value="YgfZ/GCV_T_CS"/>
</dbReference>
<dbReference type="GO" id="GO:0005759">
    <property type="term" value="C:mitochondrial matrix"/>
    <property type="evidence" value="ECO:0007669"/>
    <property type="project" value="TreeGrafter"/>
</dbReference>
<proteinExistence type="inferred from homology"/>
<name>A0AAD5X0P7_9FUNG</name>
<dbReference type="PANTHER" id="PTHR22602">
    <property type="entry name" value="TRANSFERASE CAF17, MITOCHONDRIAL-RELATED"/>
    <property type="match status" value="1"/>
</dbReference>
<dbReference type="Pfam" id="PF25455">
    <property type="entry name" value="Beta-barrel_CAF17_C"/>
    <property type="match status" value="1"/>
</dbReference>
<feature type="domain" description="CAF17 C-terminal" evidence="7">
    <location>
        <begin position="271"/>
        <end position="390"/>
    </location>
</feature>
<gene>
    <name evidence="8" type="primary">CAF17</name>
    <name evidence="8" type="ORF">HK097_003270</name>
</gene>